<reference evidence="8" key="1">
    <citation type="submission" date="2018-05" db="EMBL/GenBank/DDBJ databases">
        <authorList>
            <person name="Lanie J.A."/>
            <person name="Ng W.-L."/>
            <person name="Kazmierczak K.M."/>
            <person name="Andrzejewski T.M."/>
            <person name="Davidsen T.M."/>
            <person name="Wayne K.J."/>
            <person name="Tettelin H."/>
            <person name="Glass J.I."/>
            <person name="Rusch D."/>
            <person name="Podicherti R."/>
            <person name="Tsui H.-C.T."/>
            <person name="Winkler M.E."/>
        </authorList>
    </citation>
    <scope>NUCLEOTIDE SEQUENCE</scope>
</reference>
<feature type="domain" description="Phospholipid/glycerol acyltransferase" evidence="7">
    <location>
        <begin position="298"/>
        <end position="425"/>
    </location>
</feature>
<dbReference type="PIRSF" id="PIRSF000437">
    <property type="entry name" value="GPAT_DHAPAT"/>
    <property type="match status" value="1"/>
</dbReference>
<dbReference type="AlphaFoldDB" id="A0A381N7G7"/>
<dbReference type="SUPFAM" id="SSF69593">
    <property type="entry name" value="Glycerol-3-phosphate (1)-acyltransferase"/>
    <property type="match status" value="1"/>
</dbReference>
<gene>
    <name evidence="8" type="ORF">METZ01_LOCUS3425</name>
</gene>
<comment type="similarity">
    <text evidence="2">Belongs to the GPAT/DAPAT family.</text>
</comment>
<dbReference type="PANTHER" id="PTHR12563:SF17">
    <property type="entry name" value="DIHYDROXYACETONE PHOSPHATE ACYLTRANSFERASE"/>
    <property type="match status" value="1"/>
</dbReference>
<dbReference type="InterPro" id="IPR002123">
    <property type="entry name" value="Plipid/glycerol_acylTrfase"/>
</dbReference>
<evidence type="ECO:0000256" key="1">
    <source>
        <dbReference type="ARBA" id="ARBA00004413"/>
    </source>
</evidence>
<dbReference type="GO" id="GO:0008654">
    <property type="term" value="P:phospholipid biosynthetic process"/>
    <property type="evidence" value="ECO:0007669"/>
    <property type="project" value="InterPro"/>
</dbReference>
<protein>
    <recommendedName>
        <fullName evidence="7">Phospholipid/glycerol acyltransferase domain-containing protein</fullName>
    </recommendedName>
</protein>
<dbReference type="Pfam" id="PF19277">
    <property type="entry name" value="GPAT_C"/>
    <property type="match status" value="1"/>
</dbReference>
<evidence type="ECO:0000259" key="7">
    <source>
        <dbReference type="SMART" id="SM00563"/>
    </source>
</evidence>
<dbReference type="InterPro" id="IPR045520">
    <property type="entry name" value="GPAT/DHAPAT_C"/>
</dbReference>
<dbReference type="Pfam" id="PF01553">
    <property type="entry name" value="Acyltransferase"/>
    <property type="match status" value="1"/>
</dbReference>
<keyword evidence="5" id="KW-0472">Membrane</keyword>
<dbReference type="NCBIfam" id="TIGR03703">
    <property type="entry name" value="plsB"/>
    <property type="match status" value="1"/>
</dbReference>
<evidence type="ECO:0000256" key="6">
    <source>
        <dbReference type="ARBA" id="ARBA00023315"/>
    </source>
</evidence>
<comment type="subcellular location">
    <subcellularLocation>
        <location evidence="1">Cell membrane</location>
        <topology evidence="1">Peripheral membrane protein</topology>
        <orientation evidence="1">Cytoplasmic side</orientation>
    </subcellularLocation>
</comment>
<accession>A0A381N7G7</accession>
<evidence type="ECO:0000256" key="3">
    <source>
        <dbReference type="ARBA" id="ARBA00022475"/>
    </source>
</evidence>
<dbReference type="InterPro" id="IPR022284">
    <property type="entry name" value="GPAT/DHAPAT"/>
</dbReference>
<organism evidence="8">
    <name type="scientific">marine metagenome</name>
    <dbReference type="NCBI Taxonomy" id="408172"/>
    <lineage>
        <taxon>unclassified sequences</taxon>
        <taxon>metagenomes</taxon>
        <taxon>ecological metagenomes</taxon>
    </lineage>
</organism>
<dbReference type="NCBIfam" id="NF003441">
    <property type="entry name" value="PRK04974.1"/>
    <property type="match status" value="1"/>
</dbReference>
<dbReference type="GO" id="GO:0004366">
    <property type="term" value="F:glycerol-3-phosphate O-acyltransferase activity"/>
    <property type="evidence" value="ECO:0007669"/>
    <property type="project" value="InterPro"/>
</dbReference>
<evidence type="ECO:0000313" key="8">
    <source>
        <dbReference type="EMBL" id="SUZ50571.1"/>
    </source>
</evidence>
<dbReference type="InterPro" id="IPR028354">
    <property type="entry name" value="GPAT_PlsB"/>
</dbReference>
<keyword evidence="6" id="KW-0012">Acyltransferase</keyword>
<dbReference type="CDD" id="cd07993">
    <property type="entry name" value="LPLAT_DHAPAT-like"/>
    <property type="match status" value="1"/>
</dbReference>
<dbReference type="GO" id="GO:0006631">
    <property type="term" value="P:fatty acid metabolic process"/>
    <property type="evidence" value="ECO:0007669"/>
    <property type="project" value="TreeGrafter"/>
</dbReference>
<keyword evidence="4" id="KW-0808">Transferase</keyword>
<proteinExistence type="inferred from homology"/>
<dbReference type="EMBL" id="UINC01000177">
    <property type="protein sequence ID" value="SUZ50571.1"/>
    <property type="molecule type" value="Genomic_DNA"/>
</dbReference>
<dbReference type="PIRSF" id="PIRSF500064">
    <property type="entry name" value="GPAT"/>
    <property type="match status" value="1"/>
</dbReference>
<evidence type="ECO:0000256" key="2">
    <source>
        <dbReference type="ARBA" id="ARBA00007937"/>
    </source>
</evidence>
<name>A0A381N7G7_9ZZZZ</name>
<dbReference type="GO" id="GO:0005886">
    <property type="term" value="C:plasma membrane"/>
    <property type="evidence" value="ECO:0007669"/>
    <property type="project" value="UniProtKB-SubCell"/>
</dbReference>
<evidence type="ECO:0000256" key="5">
    <source>
        <dbReference type="ARBA" id="ARBA00023136"/>
    </source>
</evidence>
<dbReference type="SMART" id="SM00563">
    <property type="entry name" value="PlsC"/>
    <property type="match status" value="1"/>
</dbReference>
<evidence type="ECO:0000256" key="4">
    <source>
        <dbReference type="ARBA" id="ARBA00022679"/>
    </source>
</evidence>
<sequence>MLRFWFRERVFSVVKYCVSPFIRFEVEFEEGISEKDLNKVKNIYALPNRSISELVALDKYTNKLNAPSPKEYFEETSLQRYICLIPPKFNIGEQKIKRFLPQNLPEILTLEDDEVILVPVSFYWGIHPDKQRSFFKIAFSQSWAVSGSFKKFFRVLLHGRTLVIRFNKPFILSELKERDRTVEESSRLVSRYLRALFRKTKKAAIGPDISHRRTLVRSLARDKVVRKEIKVQSKGDLKRRRKLNKKAFKYANEICSDINYPIVRNLQRGLGWFWNKRYDGIQIQNLDKIKSIASENSLIYVPCHRSHIDYLALSYILLEKGLMLPHVAAGNNMNLPILGSIGRGGGAFFMRRSFAGNRLYSLIFFQYFRRLLQRGSTVEFFPEGGRSRSGFSLQARPGLLSMTIRSFASLSNENVKLIPIYIGYEKIIEGSSYLSELLGEQKKRESFLDLFKTIKDFNNFLGNAYINFGSPIDLKDFLESELGEKDYKINSPLDRPSWLKKATNNLGAEVMRGINESAVVTTSSLFSLSLLTETTQTLDSNSISKRIEMFIDLLKKNDDYKDVWLTEESPKKVIAKTEALGLINSQLIGGERVFRPTRNEAALLSFYQNNISHYYLLYSLICLSLKYVEKLSEEEIIRLTNLVYPFLQSDVYLPWKGEQINKVIAKNLKTLIKSGLIVKTDKGLLSKPEKNGKEYRDFWALSNISEPSIKRFYIVMSTLWKEEGTDVVELQQRCVAIANKLQQIEGWLYTEFSDAAKFQFFITKLLEDRYIKENTSNKLSASRITQRVQKEFQQFFNQEFMHEVNQLNLRE</sequence>
<dbReference type="PANTHER" id="PTHR12563">
    <property type="entry name" value="GLYCEROL-3-PHOSPHATE ACYLTRANSFERASE"/>
    <property type="match status" value="1"/>
</dbReference>
<keyword evidence="3" id="KW-1003">Cell membrane</keyword>
<dbReference type="InterPro" id="IPR041728">
    <property type="entry name" value="GPAT/DHAPAT_LPLAT"/>
</dbReference>